<keyword evidence="1" id="KW-0812">Transmembrane</keyword>
<name>A0A0A9BHK2_ARUDO</name>
<reference evidence="2" key="1">
    <citation type="submission" date="2014-09" db="EMBL/GenBank/DDBJ databases">
        <authorList>
            <person name="Magalhaes I.L.F."/>
            <person name="Oliveira U."/>
            <person name="Santos F.R."/>
            <person name="Vidigal T.H.D.A."/>
            <person name="Brescovit A.D."/>
            <person name="Santos A.J."/>
        </authorList>
    </citation>
    <scope>NUCLEOTIDE SEQUENCE</scope>
    <source>
        <tissue evidence="2">Shoot tissue taken approximately 20 cm above the soil surface</tissue>
    </source>
</reference>
<accession>A0A0A9BHK2</accession>
<evidence type="ECO:0000256" key="1">
    <source>
        <dbReference type="SAM" id="Phobius"/>
    </source>
</evidence>
<dbReference type="AlphaFoldDB" id="A0A0A9BHK2"/>
<evidence type="ECO:0000313" key="2">
    <source>
        <dbReference type="EMBL" id="JAD60690.1"/>
    </source>
</evidence>
<protein>
    <submittedName>
        <fullName evidence="2">Uncharacterized protein</fullName>
    </submittedName>
</protein>
<keyword evidence="1" id="KW-1133">Transmembrane helix</keyword>
<sequence>MYNAGIYPFVRIYIWNAPLHICIPAAGYIMIIIKKCKVQGFLEDSRYQLVSKLTKTKCFTNCNLGLPMNYEYR</sequence>
<organism evidence="2">
    <name type="scientific">Arundo donax</name>
    <name type="common">Giant reed</name>
    <name type="synonym">Donax arundinaceus</name>
    <dbReference type="NCBI Taxonomy" id="35708"/>
    <lineage>
        <taxon>Eukaryota</taxon>
        <taxon>Viridiplantae</taxon>
        <taxon>Streptophyta</taxon>
        <taxon>Embryophyta</taxon>
        <taxon>Tracheophyta</taxon>
        <taxon>Spermatophyta</taxon>
        <taxon>Magnoliopsida</taxon>
        <taxon>Liliopsida</taxon>
        <taxon>Poales</taxon>
        <taxon>Poaceae</taxon>
        <taxon>PACMAD clade</taxon>
        <taxon>Arundinoideae</taxon>
        <taxon>Arundineae</taxon>
        <taxon>Arundo</taxon>
    </lineage>
</organism>
<keyword evidence="1" id="KW-0472">Membrane</keyword>
<reference evidence="2" key="2">
    <citation type="journal article" date="2015" name="Data Brief">
        <title>Shoot transcriptome of the giant reed, Arundo donax.</title>
        <authorList>
            <person name="Barrero R.A."/>
            <person name="Guerrero F.D."/>
            <person name="Moolhuijzen P."/>
            <person name="Goolsby J.A."/>
            <person name="Tidwell J."/>
            <person name="Bellgard S.E."/>
            <person name="Bellgard M.I."/>
        </authorList>
    </citation>
    <scope>NUCLEOTIDE SEQUENCE</scope>
    <source>
        <tissue evidence="2">Shoot tissue taken approximately 20 cm above the soil surface</tissue>
    </source>
</reference>
<proteinExistence type="predicted"/>
<dbReference type="EMBL" id="GBRH01237205">
    <property type="protein sequence ID" value="JAD60690.1"/>
    <property type="molecule type" value="Transcribed_RNA"/>
</dbReference>
<feature type="transmembrane region" description="Helical" evidence="1">
    <location>
        <begin position="12"/>
        <end position="33"/>
    </location>
</feature>